<keyword evidence="2" id="KW-0812">Transmembrane</keyword>
<comment type="caution">
    <text evidence="3">The sequence shown here is derived from an EMBL/GenBank/DDBJ whole genome shotgun (WGS) entry which is preliminary data.</text>
</comment>
<dbReference type="Proteomes" id="UP000322899">
    <property type="component" value="Unassembled WGS sequence"/>
</dbReference>
<dbReference type="SUPFAM" id="SSF81324">
    <property type="entry name" value="Voltage-gated potassium channels"/>
    <property type="match status" value="2"/>
</dbReference>
<keyword evidence="2" id="KW-1133">Transmembrane helix</keyword>
<feature type="region of interest" description="Disordered" evidence="1">
    <location>
        <begin position="230"/>
        <end position="256"/>
    </location>
</feature>
<organism evidence="3 4">
    <name type="scientific">Cafeteria roenbergensis</name>
    <name type="common">Marine flagellate</name>
    <dbReference type="NCBI Taxonomy" id="33653"/>
    <lineage>
        <taxon>Eukaryota</taxon>
        <taxon>Sar</taxon>
        <taxon>Stramenopiles</taxon>
        <taxon>Bigyra</taxon>
        <taxon>Opalozoa</taxon>
        <taxon>Bicosoecida</taxon>
        <taxon>Cafeteriaceae</taxon>
        <taxon>Cafeteria</taxon>
    </lineage>
</organism>
<evidence type="ECO:0000313" key="3">
    <source>
        <dbReference type="EMBL" id="KAA0175752.1"/>
    </source>
</evidence>
<protein>
    <recommendedName>
        <fullName evidence="5">Ion transport domain-containing protein</fullName>
    </recommendedName>
</protein>
<dbReference type="OrthoDB" id="5967862at2759"/>
<proteinExistence type="predicted"/>
<feature type="transmembrane region" description="Helical" evidence="2">
    <location>
        <begin position="61"/>
        <end position="81"/>
    </location>
</feature>
<evidence type="ECO:0000256" key="2">
    <source>
        <dbReference type="SAM" id="Phobius"/>
    </source>
</evidence>
<dbReference type="AlphaFoldDB" id="A0A5A8EE17"/>
<accession>A0A5A8EE17</accession>
<evidence type="ECO:0000256" key="1">
    <source>
        <dbReference type="SAM" id="MobiDB-lite"/>
    </source>
</evidence>
<name>A0A5A8EE17_CAFRO</name>
<feature type="transmembrane region" description="Helical" evidence="2">
    <location>
        <begin position="374"/>
        <end position="397"/>
    </location>
</feature>
<feature type="region of interest" description="Disordered" evidence="1">
    <location>
        <begin position="413"/>
        <end position="468"/>
    </location>
</feature>
<evidence type="ECO:0000313" key="4">
    <source>
        <dbReference type="Proteomes" id="UP000322899"/>
    </source>
</evidence>
<feature type="transmembrane region" description="Helical" evidence="2">
    <location>
        <begin position="93"/>
        <end position="114"/>
    </location>
</feature>
<reference evidence="3 4" key="1">
    <citation type="submission" date="2019-07" db="EMBL/GenBank/DDBJ databases">
        <title>Genomes of Cafeteria roenbergensis.</title>
        <authorList>
            <person name="Fischer M.G."/>
            <person name="Hackl T."/>
            <person name="Roman M."/>
        </authorList>
    </citation>
    <scope>NUCLEOTIDE SEQUENCE [LARGE SCALE GENOMIC DNA]</scope>
    <source>
        <strain evidence="3 4">E4-10P</strain>
    </source>
</reference>
<gene>
    <name evidence="3" type="ORF">FNF27_02838</name>
</gene>
<evidence type="ECO:0008006" key="5">
    <source>
        <dbReference type="Google" id="ProtNLM"/>
    </source>
</evidence>
<feature type="compositionally biased region" description="Basic residues" evidence="1">
    <location>
        <begin position="417"/>
        <end position="430"/>
    </location>
</feature>
<feature type="transmembrane region" description="Helical" evidence="2">
    <location>
        <begin position="134"/>
        <end position="155"/>
    </location>
</feature>
<dbReference type="Gene3D" id="1.10.287.70">
    <property type="match status" value="2"/>
</dbReference>
<feature type="transmembrane region" description="Helical" evidence="2">
    <location>
        <begin position="188"/>
        <end position="206"/>
    </location>
</feature>
<feature type="transmembrane region" description="Helical" evidence="2">
    <location>
        <begin position="32"/>
        <end position="55"/>
    </location>
</feature>
<dbReference type="EMBL" id="VLTO01000012">
    <property type="protein sequence ID" value="KAA0175752.1"/>
    <property type="molecule type" value="Genomic_DNA"/>
</dbReference>
<feature type="transmembrane region" description="Helical" evidence="2">
    <location>
        <begin position="289"/>
        <end position="313"/>
    </location>
</feature>
<keyword evidence="2" id="KW-0472">Membrane</keyword>
<sequence>MLWACCRVLSSSWRSEKRRGLRLGASENQRELHITVGSHGTLVATVAIQTLTGIFGSRADVGLALVGLQWLLLVQAIAGLWGRWVIPSLYSVCLYYLSSIAAFGGTYYVCSVLDSSSFSFDRPLLRDETADDPSTFYFLSVTVQSLVGFGAVTAASYTTRTIAMAQQLAGLGFHAGIIAQALAKFKDAAVVAAVAVVVIVSAFRAARSTVWAAGQQLRKIRAEAEAAGLPPGLQHAGMASPPPSETGDGRRRSSAAPSAANGAAAAWGADAEAETEAEAATPYGGIGAALLLVQAYLSTILLFGGLYVSVFLAAPDTQPFSLRCGDVCLGLPDSSGRGPALASVSFFEVVTEMLYLASASLTGNGDGSVYPTRWWSRLVVAVSMLSGVLFNVVILAMGSSALQDMALIQDVEDKQAAARRRRRSRRRKRRGTGERHEAPGAARDAAGQPAAGARPAAHPADSKAAHGS</sequence>
<feature type="compositionally biased region" description="Low complexity" evidence="1">
    <location>
        <begin position="439"/>
        <end position="459"/>
    </location>
</feature>